<comment type="caution">
    <text evidence="1">The sequence shown here is derived from an EMBL/GenBank/DDBJ whole genome shotgun (WGS) entry which is preliminary data.</text>
</comment>
<protein>
    <submittedName>
        <fullName evidence="1">Uncharacterized protein</fullName>
    </submittedName>
</protein>
<evidence type="ECO:0000313" key="2">
    <source>
        <dbReference type="Proteomes" id="UP000622797"/>
    </source>
</evidence>
<accession>A0A8H4U054</accession>
<keyword evidence="2" id="KW-1185">Reference proteome</keyword>
<dbReference type="EMBL" id="JABEXW010000253">
    <property type="protein sequence ID" value="KAF4967119.1"/>
    <property type="molecule type" value="Genomic_DNA"/>
</dbReference>
<organism evidence="1 2">
    <name type="scientific">Fusarium sarcochroum</name>
    <dbReference type="NCBI Taxonomy" id="1208366"/>
    <lineage>
        <taxon>Eukaryota</taxon>
        <taxon>Fungi</taxon>
        <taxon>Dikarya</taxon>
        <taxon>Ascomycota</taxon>
        <taxon>Pezizomycotina</taxon>
        <taxon>Sordariomycetes</taxon>
        <taxon>Hypocreomycetidae</taxon>
        <taxon>Hypocreales</taxon>
        <taxon>Nectriaceae</taxon>
        <taxon>Fusarium</taxon>
        <taxon>Fusarium lateritium species complex</taxon>
    </lineage>
</organism>
<dbReference type="AlphaFoldDB" id="A0A8H4U054"/>
<reference evidence="1" key="1">
    <citation type="journal article" date="2020" name="BMC Genomics">
        <title>Correction to: Identification and distribution of gene clusters required for synthesis of sphingolipid metabolism inhibitors in diverse species of the filamentous fungus Fusarium.</title>
        <authorList>
            <person name="Kim H.S."/>
            <person name="Lohmar J.M."/>
            <person name="Busman M."/>
            <person name="Brown D.W."/>
            <person name="Naumann T.A."/>
            <person name="Divon H.H."/>
            <person name="Lysoe E."/>
            <person name="Uhlig S."/>
            <person name="Proctor R.H."/>
        </authorList>
    </citation>
    <scope>NUCLEOTIDE SEQUENCE</scope>
    <source>
        <strain evidence="1">NRRL 20472</strain>
    </source>
</reference>
<dbReference type="Proteomes" id="UP000622797">
    <property type="component" value="Unassembled WGS sequence"/>
</dbReference>
<evidence type="ECO:0000313" key="1">
    <source>
        <dbReference type="EMBL" id="KAF4967119.1"/>
    </source>
</evidence>
<name>A0A8H4U054_9HYPO</name>
<proteinExistence type="predicted"/>
<reference evidence="1" key="2">
    <citation type="submission" date="2020-05" db="EMBL/GenBank/DDBJ databases">
        <authorList>
            <person name="Kim H.-S."/>
            <person name="Proctor R.H."/>
            <person name="Brown D.W."/>
        </authorList>
    </citation>
    <scope>NUCLEOTIDE SEQUENCE</scope>
    <source>
        <strain evidence="1">NRRL 20472</strain>
    </source>
</reference>
<gene>
    <name evidence="1" type="ORF">FSARC_5280</name>
</gene>
<sequence>MDQILTMHDEVGADFSPVNVGELRRQGSPDVSSILFMQSAQYVFKRFMTLVVIYIERRLCYCITRRSGIMLDKHASSDK</sequence>